<reference evidence="1 2" key="1">
    <citation type="submission" date="2023-12" db="EMBL/GenBank/DDBJ databases">
        <title>Genome sequencing and assembly of bacterial species from a model synthetic community.</title>
        <authorList>
            <person name="Hogle S.L."/>
        </authorList>
    </citation>
    <scope>NUCLEOTIDE SEQUENCE [LARGE SCALE GENOMIC DNA]</scope>
    <source>
        <strain evidence="1 2">HAMBI_3031</strain>
    </source>
</reference>
<name>A0ABZ0WB09_9BACT</name>
<dbReference type="PROSITE" id="PS51257">
    <property type="entry name" value="PROKAR_LIPOPROTEIN"/>
    <property type="match status" value="1"/>
</dbReference>
<accession>A0ABZ0WB09</accession>
<dbReference type="RefSeq" id="WP_114792803.1">
    <property type="nucleotide sequence ID" value="NZ_CP139960.1"/>
</dbReference>
<gene>
    <name evidence="1" type="ORF">U0035_03760</name>
</gene>
<proteinExistence type="predicted"/>
<dbReference type="EMBL" id="CP139960">
    <property type="protein sequence ID" value="WQD39266.1"/>
    <property type="molecule type" value="Genomic_DNA"/>
</dbReference>
<evidence type="ECO:0000313" key="2">
    <source>
        <dbReference type="Proteomes" id="UP001325680"/>
    </source>
</evidence>
<sequence>MKFSNILFVLLVIVVVGYGCKKGELGEPKRMPVNVPHVPNVLNMFKVKLTLHKSQPHAMGDDDVVNLGPADSVLIDYTIESPEEDMYQVALYKTGGGLPQQRIAITDGMNRRTYSGKITFYAKDLGEGSATTYRIWANDRNGVYLGDGGRKLTINVSSDMRFYTNRWLFAHDTLEQKENSYVSLSDGRLYSYTTGAAHSASIDLGMYAKYERTGTYQLIDMNGDGTPDTAWSATRVNYLYSLSANPLPFVGYDISSWTKRGTLFSKQNTGGNINDMLKKFNTSLKIETEARKQTLNLTRVPATAADGLKTPLAAGQYIYFKTPEGKYGVILVQSVNSDYRSKNYLQLTWRIQE</sequence>
<protein>
    <recommendedName>
        <fullName evidence="3">DUF4595 domain-containing protein</fullName>
    </recommendedName>
</protein>
<evidence type="ECO:0008006" key="3">
    <source>
        <dbReference type="Google" id="ProtNLM"/>
    </source>
</evidence>
<organism evidence="1 2">
    <name type="scientific">Niabella yanshanensis</name>
    <dbReference type="NCBI Taxonomy" id="577386"/>
    <lineage>
        <taxon>Bacteria</taxon>
        <taxon>Pseudomonadati</taxon>
        <taxon>Bacteroidota</taxon>
        <taxon>Chitinophagia</taxon>
        <taxon>Chitinophagales</taxon>
        <taxon>Chitinophagaceae</taxon>
        <taxon>Niabella</taxon>
    </lineage>
</organism>
<dbReference type="Proteomes" id="UP001325680">
    <property type="component" value="Chromosome"/>
</dbReference>
<keyword evidence="2" id="KW-1185">Reference proteome</keyword>
<evidence type="ECO:0000313" key="1">
    <source>
        <dbReference type="EMBL" id="WQD39266.1"/>
    </source>
</evidence>